<keyword evidence="11 12" id="KW-0804">Transcription</keyword>
<evidence type="ECO:0000256" key="11">
    <source>
        <dbReference type="ARBA" id="ARBA00023163"/>
    </source>
</evidence>
<dbReference type="EC" id="2.7.7.101" evidence="12"/>
<dbReference type="PANTHER" id="PTHR30313">
    <property type="entry name" value="DNA PRIMASE"/>
    <property type="match status" value="1"/>
</dbReference>
<evidence type="ECO:0000313" key="16">
    <source>
        <dbReference type="EMBL" id="MYD91019.1"/>
    </source>
</evidence>
<proteinExistence type="inferred from homology"/>
<evidence type="ECO:0000256" key="1">
    <source>
        <dbReference type="ARBA" id="ARBA00022478"/>
    </source>
</evidence>
<dbReference type="Pfam" id="PF10410">
    <property type="entry name" value="DnaB_bind"/>
    <property type="match status" value="1"/>
</dbReference>
<dbReference type="InterPro" id="IPR013264">
    <property type="entry name" value="DNAG_N"/>
</dbReference>
<dbReference type="InterPro" id="IPR002694">
    <property type="entry name" value="Znf_CHC2"/>
</dbReference>
<comment type="caution">
    <text evidence="16">The sequence shown here is derived from an EMBL/GenBank/DDBJ whole genome shotgun (WGS) entry which is preliminary data.</text>
</comment>
<protein>
    <recommendedName>
        <fullName evidence="12 13">DNA primase</fullName>
        <ecNumber evidence="12">2.7.7.101</ecNumber>
    </recommendedName>
</protein>
<dbReference type="AlphaFoldDB" id="A0A6B1DTI5"/>
<evidence type="ECO:0000256" key="12">
    <source>
        <dbReference type="HAMAP-Rule" id="MF_00974"/>
    </source>
</evidence>
<dbReference type="PROSITE" id="PS50880">
    <property type="entry name" value="TOPRIM"/>
    <property type="match status" value="1"/>
</dbReference>
<dbReference type="Pfam" id="PF01807">
    <property type="entry name" value="Zn_ribbon_DnaG"/>
    <property type="match status" value="1"/>
</dbReference>
<keyword evidence="10 12" id="KW-0238">DNA-binding</keyword>
<dbReference type="HAMAP" id="MF_00974">
    <property type="entry name" value="DNA_primase_DnaG"/>
    <property type="match status" value="1"/>
</dbReference>
<dbReference type="InterPro" id="IPR036977">
    <property type="entry name" value="DNA_primase_Znf_CHC2"/>
</dbReference>
<comment type="caution">
    <text evidence="12">Lacks conserved residue(s) required for the propagation of feature annotation.</text>
</comment>
<dbReference type="GO" id="GO:0000428">
    <property type="term" value="C:DNA-directed RNA polymerase complex"/>
    <property type="evidence" value="ECO:0007669"/>
    <property type="project" value="UniProtKB-KW"/>
</dbReference>
<evidence type="ECO:0000259" key="15">
    <source>
        <dbReference type="PROSITE" id="PS50880"/>
    </source>
</evidence>
<keyword evidence="7 14" id="KW-0863">Zinc-finger</keyword>
<dbReference type="SMART" id="SM00493">
    <property type="entry name" value="TOPRIM"/>
    <property type="match status" value="1"/>
</dbReference>
<evidence type="ECO:0000256" key="14">
    <source>
        <dbReference type="PIRSR" id="PIRSR002811-1"/>
    </source>
</evidence>
<evidence type="ECO:0000256" key="10">
    <source>
        <dbReference type="ARBA" id="ARBA00023125"/>
    </source>
</evidence>
<sequence length="641" mass="71715">MDEREQIRDRIDLVEFIGRYVTLTRAGSTYKACCPFHQEKTPSFVVSPERGTWHCFGACGEGGDLFKFLMKVEGLEFFDALKKLAAEAGVELARKRQAPDPLDPVREIMGRTAAFYATALHRTDEAKIARDYLRHRGVAPEMVNTFQLGYSDRSSDSLVSFLQGQGFSESHVLQTGLLYHDEKQGSYRDRYRGRLMFPIRDTRGRVVGFGARELDGEARGAKYINSPTTPLFNKSQVLYGIEQAGGPIRKLGEAVLVEGYLDVITAHQFGFANTVACLGTAVTPAQLGLLRRYTSQVVFALDADAAGQQATLRGLERARATLRASNRDDRNAGRNRPEMVLRIAAMPEGRDPDELIREDTGGWKKVTDDALTLVNFYANHAERVFDLEVPEQKQKAVELLVEVLAEVHQEVARDEYVKQMETRFATAPGLLQRMVGDRMRLPEPDSVVAETDTEVGWEEPSRRPAVQLQEPGSLRNELERKVLLVLLRDPHRLHGQINAVLAGFEADLPALTAQDFIDNQARTLYGLLLNIESDDEWDVDEFMSGLDEAPASYLQRVLAEQDNVLSGMAMEGNTNREACGEAVGLLLRMRELESHRRLKTIDMVQDGEAYRAGMVHLRRIQGLRHAYNPLQPGRAAALANS</sequence>
<dbReference type="GO" id="GO:0003899">
    <property type="term" value="F:DNA-directed RNA polymerase activity"/>
    <property type="evidence" value="ECO:0007669"/>
    <property type="project" value="UniProtKB-UniRule"/>
</dbReference>
<feature type="zinc finger region" description="CHC2-type" evidence="14">
    <location>
        <begin position="34"/>
        <end position="59"/>
    </location>
</feature>
<dbReference type="InterPro" id="IPR006295">
    <property type="entry name" value="DNA_primase_DnaG"/>
</dbReference>
<dbReference type="Gene3D" id="3.40.1360.10">
    <property type="match status" value="1"/>
</dbReference>
<comment type="similarity">
    <text evidence="12 13">Belongs to the DnaG primase family.</text>
</comment>
<dbReference type="GO" id="GO:0006269">
    <property type="term" value="P:DNA replication, synthesis of primer"/>
    <property type="evidence" value="ECO:0007669"/>
    <property type="project" value="UniProtKB-UniRule"/>
</dbReference>
<comment type="function">
    <text evidence="12 13">RNA polymerase that catalyzes the synthesis of short RNA molecules used as primers for DNA polymerase during DNA replication.</text>
</comment>
<name>A0A6B1DTI5_9CHLR</name>
<dbReference type="FunFam" id="3.90.580.10:FF:000001">
    <property type="entry name" value="DNA primase"/>
    <property type="match status" value="1"/>
</dbReference>
<comment type="subunit">
    <text evidence="12">Monomer. Interacts with DnaB.</text>
</comment>
<keyword evidence="2 12" id="KW-0639">Primosome</keyword>
<evidence type="ECO:0000256" key="2">
    <source>
        <dbReference type="ARBA" id="ARBA00022515"/>
    </source>
</evidence>
<dbReference type="Gene3D" id="3.90.980.10">
    <property type="entry name" value="DNA primase, catalytic core, N-terminal domain"/>
    <property type="match status" value="1"/>
</dbReference>
<keyword evidence="8 13" id="KW-0862">Zinc</keyword>
<comment type="cofactor">
    <cofactor evidence="13 14">
        <name>Zn(2+)</name>
        <dbReference type="ChEBI" id="CHEBI:29105"/>
    </cofactor>
    <text evidence="13 14">Binds 1 zinc ion per monomer.</text>
</comment>
<dbReference type="InterPro" id="IPR030846">
    <property type="entry name" value="DnaG_bac"/>
</dbReference>
<dbReference type="NCBIfam" id="TIGR01391">
    <property type="entry name" value="dnaG"/>
    <property type="match status" value="1"/>
</dbReference>
<dbReference type="CDD" id="cd03364">
    <property type="entry name" value="TOPRIM_DnaG_primases"/>
    <property type="match status" value="1"/>
</dbReference>
<evidence type="ECO:0000256" key="6">
    <source>
        <dbReference type="ARBA" id="ARBA00022723"/>
    </source>
</evidence>
<feature type="domain" description="Toprim" evidence="15">
    <location>
        <begin position="252"/>
        <end position="337"/>
    </location>
</feature>
<gene>
    <name evidence="12 16" type="primary">dnaG</name>
    <name evidence="16" type="ORF">F4Y08_11915</name>
</gene>
<dbReference type="InterPro" id="IPR050219">
    <property type="entry name" value="DnaG_primase"/>
</dbReference>
<organism evidence="16">
    <name type="scientific">Caldilineaceae bacterium SB0662_bin_9</name>
    <dbReference type="NCBI Taxonomy" id="2605258"/>
    <lineage>
        <taxon>Bacteria</taxon>
        <taxon>Bacillati</taxon>
        <taxon>Chloroflexota</taxon>
        <taxon>Caldilineae</taxon>
        <taxon>Caldilineales</taxon>
        <taxon>Caldilineaceae</taxon>
    </lineage>
</organism>
<dbReference type="PIRSF" id="PIRSF002811">
    <property type="entry name" value="DnaG"/>
    <property type="match status" value="1"/>
</dbReference>
<accession>A0A6B1DTI5</accession>
<dbReference type="PANTHER" id="PTHR30313:SF2">
    <property type="entry name" value="DNA PRIMASE"/>
    <property type="match status" value="1"/>
</dbReference>
<evidence type="ECO:0000256" key="8">
    <source>
        <dbReference type="ARBA" id="ARBA00022833"/>
    </source>
</evidence>
<comment type="catalytic activity">
    <reaction evidence="12">
        <text>ssDNA + n NTP = ssDNA/pppN(pN)n-1 hybrid + (n-1) diphosphate.</text>
        <dbReference type="EC" id="2.7.7.101"/>
    </reaction>
</comment>
<dbReference type="InterPro" id="IPR034151">
    <property type="entry name" value="TOPRIM_DnaG_bac"/>
</dbReference>
<dbReference type="GO" id="GO:0005737">
    <property type="term" value="C:cytoplasm"/>
    <property type="evidence" value="ECO:0007669"/>
    <property type="project" value="TreeGrafter"/>
</dbReference>
<dbReference type="GO" id="GO:0008270">
    <property type="term" value="F:zinc ion binding"/>
    <property type="evidence" value="ECO:0007669"/>
    <property type="project" value="UniProtKB-KW"/>
</dbReference>
<dbReference type="Pfam" id="PF13155">
    <property type="entry name" value="Toprim_2"/>
    <property type="match status" value="1"/>
</dbReference>
<dbReference type="GO" id="GO:1990077">
    <property type="term" value="C:primosome complex"/>
    <property type="evidence" value="ECO:0007669"/>
    <property type="project" value="UniProtKB-KW"/>
</dbReference>
<evidence type="ECO:0000256" key="4">
    <source>
        <dbReference type="ARBA" id="ARBA00022695"/>
    </source>
</evidence>
<dbReference type="Gene3D" id="3.90.580.10">
    <property type="entry name" value="Zinc finger, CHC2-type domain"/>
    <property type="match status" value="1"/>
</dbReference>
<evidence type="ECO:0000256" key="3">
    <source>
        <dbReference type="ARBA" id="ARBA00022679"/>
    </source>
</evidence>
<dbReference type="InterPro" id="IPR037068">
    <property type="entry name" value="DNA_primase_core_N_sf"/>
</dbReference>
<reference evidence="16" key="1">
    <citation type="submission" date="2019-09" db="EMBL/GenBank/DDBJ databases">
        <title>Characterisation of the sponge microbiome using genome-centric metagenomics.</title>
        <authorList>
            <person name="Engelberts J.P."/>
            <person name="Robbins S.J."/>
            <person name="De Goeij J.M."/>
            <person name="Aranda M."/>
            <person name="Bell S.C."/>
            <person name="Webster N.S."/>
        </authorList>
    </citation>
    <scope>NUCLEOTIDE SEQUENCE</scope>
    <source>
        <strain evidence="16">SB0662_bin_9</strain>
    </source>
</reference>
<dbReference type="SUPFAM" id="SSF56731">
    <property type="entry name" value="DNA primase core"/>
    <property type="match status" value="1"/>
</dbReference>
<keyword evidence="6 13" id="KW-0479">Metal-binding</keyword>
<dbReference type="EMBL" id="VXPY01000084">
    <property type="protein sequence ID" value="MYD91019.1"/>
    <property type="molecule type" value="Genomic_DNA"/>
</dbReference>
<evidence type="ECO:0000256" key="13">
    <source>
        <dbReference type="PIRNR" id="PIRNR002811"/>
    </source>
</evidence>
<dbReference type="SMART" id="SM00400">
    <property type="entry name" value="ZnF_CHCC"/>
    <property type="match status" value="1"/>
</dbReference>
<keyword evidence="4 12" id="KW-0548">Nucleotidyltransferase</keyword>
<dbReference type="GO" id="GO:0003677">
    <property type="term" value="F:DNA binding"/>
    <property type="evidence" value="ECO:0007669"/>
    <property type="project" value="UniProtKB-KW"/>
</dbReference>
<keyword evidence="1 12" id="KW-0240">DNA-directed RNA polymerase</keyword>
<evidence type="ECO:0000256" key="5">
    <source>
        <dbReference type="ARBA" id="ARBA00022705"/>
    </source>
</evidence>
<evidence type="ECO:0000256" key="9">
    <source>
        <dbReference type="ARBA" id="ARBA00022842"/>
    </source>
</evidence>
<keyword evidence="9" id="KW-0460">Magnesium</keyword>
<keyword evidence="5 12" id="KW-0235">DNA replication</keyword>
<keyword evidence="3 12" id="KW-0808">Transferase</keyword>
<dbReference type="SUPFAM" id="SSF57783">
    <property type="entry name" value="Zinc beta-ribbon"/>
    <property type="match status" value="1"/>
</dbReference>
<evidence type="ECO:0000256" key="7">
    <source>
        <dbReference type="ARBA" id="ARBA00022771"/>
    </source>
</evidence>
<dbReference type="InterPro" id="IPR006171">
    <property type="entry name" value="TOPRIM_dom"/>
</dbReference>
<dbReference type="InterPro" id="IPR019475">
    <property type="entry name" value="DNA_primase_DnaB-bd"/>
</dbReference>
<dbReference type="Pfam" id="PF08275">
    <property type="entry name" value="DNAG_N"/>
    <property type="match status" value="1"/>
</dbReference>